<reference evidence="2" key="1">
    <citation type="submission" date="2017-02" db="UniProtKB">
        <authorList>
            <consortium name="WormBaseParasite"/>
        </authorList>
    </citation>
    <scope>IDENTIFICATION</scope>
</reference>
<dbReference type="AlphaFoldDB" id="A0A0M3HSF9"/>
<name>A0A0M3HSF9_ASCLU</name>
<dbReference type="Proteomes" id="UP000036681">
    <property type="component" value="Unplaced"/>
</dbReference>
<evidence type="ECO:0000313" key="2">
    <source>
        <dbReference type="WBParaSite" id="ALUE_0000540101-mRNA-1"/>
    </source>
</evidence>
<evidence type="ECO:0000313" key="1">
    <source>
        <dbReference type="Proteomes" id="UP000036681"/>
    </source>
</evidence>
<protein>
    <submittedName>
        <fullName evidence="2">Acyl-CoA dehydrogenase</fullName>
    </submittedName>
</protein>
<keyword evidence="1" id="KW-1185">Reference proteome</keyword>
<accession>A0A0M3HSF9</accession>
<dbReference type="WBParaSite" id="ALUE_0000540101-mRNA-1">
    <property type="protein sequence ID" value="ALUE_0000540101-mRNA-1"/>
    <property type="gene ID" value="ALUE_0000540101"/>
</dbReference>
<sequence length="73" mass="8322">MSVVSYLVRPMHQTMARLKHSQRIALLRSILAAQFDATLEPLDHLPDHQQEFLEEIQAAAMANPLLRILAMMV</sequence>
<organism evidence="1 2">
    <name type="scientific">Ascaris lumbricoides</name>
    <name type="common">Giant roundworm</name>
    <dbReference type="NCBI Taxonomy" id="6252"/>
    <lineage>
        <taxon>Eukaryota</taxon>
        <taxon>Metazoa</taxon>
        <taxon>Ecdysozoa</taxon>
        <taxon>Nematoda</taxon>
        <taxon>Chromadorea</taxon>
        <taxon>Rhabditida</taxon>
        <taxon>Spirurina</taxon>
        <taxon>Ascaridomorpha</taxon>
        <taxon>Ascaridoidea</taxon>
        <taxon>Ascarididae</taxon>
        <taxon>Ascaris</taxon>
    </lineage>
</organism>
<proteinExistence type="predicted"/>